<dbReference type="GO" id="GO:0033615">
    <property type="term" value="P:mitochondrial proton-transporting ATP synthase complex assembly"/>
    <property type="evidence" value="ECO:0000318"/>
    <property type="project" value="GO_Central"/>
</dbReference>
<dbReference type="Proteomes" id="UP000002051">
    <property type="component" value="Unassembled WGS sequence"/>
</dbReference>
<evidence type="ECO:0000256" key="3">
    <source>
        <dbReference type="ARBA" id="ARBA00022946"/>
    </source>
</evidence>
<evidence type="ECO:0000256" key="2">
    <source>
        <dbReference type="ARBA" id="ARBA00009116"/>
    </source>
</evidence>
<dbReference type="InterPro" id="IPR010591">
    <property type="entry name" value="ATP11"/>
</dbReference>
<organism evidence="5 7">
    <name type="scientific">Medicago truncatula</name>
    <name type="common">Barrel medic</name>
    <name type="synonym">Medicago tribuloides</name>
    <dbReference type="NCBI Taxonomy" id="3880"/>
    <lineage>
        <taxon>Eukaryota</taxon>
        <taxon>Viridiplantae</taxon>
        <taxon>Streptophyta</taxon>
        <taxon>Embryophyta</taxon>
        <taxon>Tracheophyta</taxon>
        <taxon>Spermatophyta</taxon>
        <taxon>Magnoliopsida</taxon>
        <taxon>eudicotyledons</taxon>
        <taxon>Gunneridae</taxon>
        <taxon>Pentapetalae</taxon>
        <taxon>rosids</taxon>
        <taxon>fabids</taxon>
        <taxon>Fabales</taxon>
        <taxon>Fabaceae</taxon>
        <taxon>Papilionoideae</taxon>
        <taxon>50 kb inversion clade</taxon>
        <taxon>NPAAA clade</taxon>
        <taxon>Hologalegina</taxon>
        <taxon>IRL clade</taxon>
        <taxon>Trifolieae</taxon>
        <taxon>Medicago</taxon>
    </lineage>
</organism>
<dbReference type="PaxDb" id="3880-AES62269"/>
<evidence type="ECO:0000256" key="1">
    <source>
        <dbReference type="ARBA" id="ARBA00004173"/>
    </source>
</evidence>
<dbReference type="EnsemblPlants" id="AES62269">
    <property type="protein sequence ID" value="AES62269"/>
    <property type="gene ID" value="MTR_1g097870"/>
</dbReference>
<reference evidence="6" key="3">
    <citation type="submission" date="2015-04" db="UniProtKB">
        <authorList>
            <consortium name="EnsemblPlants"/>
        </authorList>
    </citation>
    <scope>IDENTIFICATION</scope>
    <source>
        <strain evidence="6">cv. Jemalong A17</strain>
    </source>
</reference>
<protein>
    <submittedName>
        <fullName evidence="5">ATP11 protein</fullName>
    </submittedName>
</protein>
<proteinExistence type="inferred from homology"/>
<comment type="similarity">
    <text evidence="2">Belongs to the ATP11 family.</text>
</comment>
<dbReference type="EMBL" id="CM001217">
    <property type="protein sequence ID" value="AES62269.1"/>
    <property type="molecule type" value="Genomic_DNA"/>
</dbReference>
<evidence type="ECO:0000313" key="7">
    <source>
        <dbReference type="Proteomes" id="UP000002051"/>
    </source>
</evidence>
<dbReference type="eggNOG" id="KOG3281">
    <property type="taxonomic scope" value="Eukaryota"/>
</dbReference>
<dbReference type="GO" id="GO:0005739">
    <property type="term" value="C:mitochondrion"/>
    <property type="evidence" value="ECO:0000318"/>
    <property type="project" value="GO_Central"/>
</dbReference>
<dbReference type="AlphaFoldDB" id="G7IAI3"/>
<comment type="subcellular location">
    <subcellularLocation>
        <location evidence="1">Mitochondrion</location>
    </subcellularLocation>
</comment>
<evidence type="ECO:0000313" key="5">
    <source>
        <dbReference type="EMBL" id="AES62269.1"/>
    </source>
</evidence>
<reference evidence="5 7" key="1">
    <citation type="journal article" date="2011" name="Nature">
        <title>The Medicago genome provides insight into the evolution of rhizobial symbioses.</title>
        <authorList>
            <person name="Young N.D."/>
            <person name="Debelle F."/>
            <person name="Oldroyd G.E."/>
            <person name="Geurts R."/>
            <person name="Cannon S.B."/>
            <person name="Udvardi M.K."/>
            <person name="Benedito V.A."/>
            <person name="Mayer K.F."/>
            <person name="Gouzy J."/>
            <person name="Schoof H."/>
            <person name="Van de Peer Y."/>
            <person name="Proost S."/>
            <person name="Cook D.R."/>
            <person name="Meyers B.C."/>
            <person name="Spannagl M."/>
            <person name="Cheung F."/>
            <person name="De Mita S."/>
            <person name="Krishnakumar V."/>
            <person name="Gundlach H."/>
            <person name="Zhou S."/>
            <person name="Mudge J."/>
            <person name="Bharti A.K."/>
            <person name="Murray J.D."/>
            <person name="Naoumkina M.A."/>
            <person name="Rosen B."/>
            <person name="Silverstein K.A."/>
            <person name="Tang H."/>
            <person name="Rombauts S."/>
            <person name="Zhao P.X."/>
            <person name="Zhou P."/>
            <person name="Barbe V."/>
            <person name="Bardou P."/>
            <person name="Bechner M."/>
            <person name="Bellec A."/>
            <person name="Berger A."/>
            <person name="Berges H."/>
            <person name="Bidwell S."/>
            <person name="Bisseling T."/>
            <person name="Choisne N."/>
            <person name="Couloux A."/>
            <person name="Denny R."/>
            <person name="Deshpande S."/>
            <person name="Dai X."/>
            <person name="Doyle J.J."/>
            <person name="Dudez A.M."/>
            <person name="Farmer A.D."/>
            <person name="Fouteau S."/>
            <person name="Franken C."/>
            <person name="Gibelin C."/>
            <person name="Gish J."/>
            <person name="Goldstein S."/>
            <person name="Gonzalez A.J."/>
            <person name="Green P.J."/>
            <person name="Hallab A."/>
            <person name="Hartog M."/>
            <person name="Hua A."/>
            <person name="Humphray S.J."/>
            <person name="Jeong D.H."/>
            <person name="Jing Y."/>
            <person name="Jocker A."/>
            <person name="Kenton S.M."/>
            <person name="Kim D.J."/>
            <person name="Klee K."/>
            <person name="Lai H."/>
            <person name="Lang C."/>
            <person name="Lin S."/>
            <person name="Macmil S.L."/>
            <person name="Magdelenat G."/>
            <person name="Matthews L."/>
            <person name="McCorrison J."/>
            <person name="Monaghan E.L."/>
            <person name="Mun J.H."/>
            <person name="Najar F.Z."/>
            <person name="Nicholson C."/>
            <person name="Noirot C."/>
            <person name="O'Bleness M."/>
            <person name="Paule C.R."/>
            <person name="Poulain J."/>
            <person name="Prion F."/>
            <person name="Qin B."/>
            <person name="Qu C."/>
            <person name="Retzel E.F."/>
            <person name="Riddle C."/>
            <person name="Sallet E."/>
            <person name="Samain S."/>
            <person name="Samson N."/>
            <person name="Sanders I."/>
            <person name="Saurat O."/>
            <person name="Scarpelli C."/>
            <person name="Schiex T."/>
            <person name="Segurens B."/>
            <person name="Severin A.J."/>
            <person name="Sherrier D.J."/>
            <person name="Shi R."/>
            <person name="Sims S."/>
            <person name="Singer S.R."/>
            <person name="Sinharoy S."/>
            <person name="Sterck L."/>
            <person name="Viollet A."/>
            <person name="Wang B.B."/>
            <person name="Wang K."/>
            <person name="Wang M."/>
            <person name="Wang X."/>
            <person name="Warfsmann J."/>
            <person name="Weissenbach J."/>
            <person name="White D.D."/>
            <person name="White J.D."/>
            <person name="Wiley G.B."/>
            <person name="Wincker P."/>
            <person name="Xing Y."/>
            <person name="Yang L."/>
            <person name="Yao Z."/>
            <person name="Ying F."/>
            <person name="Zhai J."/>
            <person name="Zhou L."/>
            <person name="Zuber A."/>
            <person name="Denarie J."/>
            <person name="Dixon R.A."/>
            <person name="May G.D."/>
            <person name="Schwartz D.C."/>
            <person name="Rogers J."/>
            <person name="Quetier F."/>
            <person name="Town C.D."/>
            <person name="Roe B.A."/>
        </authorList>
    </citation>
    <scope>NUCLEOTIDE SEQUENCE [LARGE SCALE GENOMIC DNA]</scope>
    <source>
        <strain evidence="5">A17</strain>
        <strain evidence="6 7">cv. Jemalong A17</strain>
    </source>
</reference>
<dbReference type="HOGENOM" id="CLU_1799319_0_0_1"/>
<keyword evidence="3" id="KW-0809">Transit peptide</keyword>
<evidence type="ECO:0000256" key="4">
    <source>
        <dbReference type="ARBA" id="ARBA00023128"/>
    </source>
</evidence>
<dbReference type="PANTHER" id="PTHR13126:SF0">
    <property type="entry name" value="ATP SYNTHASE MITOCHONDRIAL F1 COMPLEX ASSEMBLY FACTOR 1"/>
    <property type="match status" value="1"/>
</dbReference>
<reference evidence="5 7" key="2">
    <citation type="journal article" date="2014" name="BMC Genomics">
        <title>An improved genome release (version Mt4.0) for the model legume Medicago truncatula.</title>
        <authorList>
            <person name="Tang H."/>
            <person name="Krishnakumar V."/>
            <person name="Bidwell S."/>
            <person name="Rosen B."/>
            <person name="Chan A."/>
            <person name="Zhou S."/>
            <person name="Gentzbittel L."/>
            <person name="Childs K.L."/>
            <person name="Yandell M."/>
            <person name="Gundlach H."/>
            <person name="Mayer K.F."/>
            <person name="Schwartz D.C."/>
            <person name="Town C.D."/>
        </authorList>
    </citation>
    <scope>GENOME REANNOTATION</scope>
    <source>
        <strain evidence="6 7">cv. Jemalong A17</strain>
    </source>
</reference>
<name>G7IAI3_MEDTR</name>
<sequence length="144" mass="16506">MLSFFGRCGYKINANAELMTIARGLNTVWNAGFKTGFLSQTPKSLRSSSMMMSLRPIIMPLLQTPHMLFTGLEHYQVRGAQASPYFTVNITKFGEHKLIAKWLLETAQSFYLNDVGYKLVERFHKEACDFDFKDVLQELDMPIL</sequence>
<gene>
    <name evidence="5" type="ordered locus">MTR_1g097870</name>
</gene>
<dbReference type="PANTHER" id="PTHR13126">
    <property type="entry name" value="CHAPERONE ATP11"/>
    <property type="match status" value="1"/>
</dbReference>
<dbReference type="STRING" id="3880.G7IAI3"/>
<keyword evidence="7" id="KW-1185">Reference proteome</keyword>
<evidence type="ECO:0000313" key="6">
    <source>
        <dbReference type="EnsemblPlants" id="AES62269"/>
    </source>
</evidence>
<keyword evidence="4" id="KW-0496">Mitochondrion</keyword>
<accession>G7IAI3</accession>